<keyword evidence="16" id="KW-0934">Plastid</keyword>
<reference evidence="16" key="1">
    <citation type="journal article" date="2019" name="Mol. Phylogenet. Evol.">
        <title>Reassessment of the classification of bryopsidales (chlorophyta) based on chloroplast phylogenomic analyses.</title>
        <authorList>
            <person name="Cremen M.C."/>
            <person name="Leliaert F."/>
            <person name="West J."/>
            <person name="Lam D.W."/>
            <person name="Shimada S."/>
            <person name="Lopez-Bautista J.M."/>
            <person name="Verbruggen H."/>
        </authorList>
    </citation>
    <scope>NUCLEOTIDE SEQUENCE</scope>
</reference>
<feature type="domain" description="RNA polymerase Rpb2" evidence="15">
    <location>
        <begin position="292"/>
        <end position="357"/>
    </location>
</feature>
<dbReference type="HAMAP" id="MF_01321">
    <property type="entry name" value="RNApol_bact_RpoB"/>
    <property type="match status" value="1"/>
</dbReference>
<dbReference type="Gene3D" id="3.90.1800.10">
    <property type="entry name" value="RNA polymerase alpha subunit dimerisation domain"/>
    <property type="match status" value="1"/>
</dbReference>
<dbReference type="Pfam" id="PF04561">
    <property type="entry name" value="RNA_pol_Rpb2_2"/>
    <property type="match status" value="1"/>
</dbReference>
<keyword evidence="4 9" id="KW-0808">Transferase</keyword>
<dbReference type="InterPro" id="IPR042107">
    <property type="entry name" value="DNA-dir_RNA_pol_bsu_ext_1_sf"/>
</dbReference>
<dbReference type="SUPFAM" id="SSF64484">
    <property type="entry name" value="beta and beta-prime subunits of DNA dependent RNA-polymerase"/>
    <property type="match status" value="1"/>
</dbReference>
<dbReference type="InterPro" id="IPR007642">
    <property type="entry name" value="RNA_pol_Rpb2_2"/>
</dbReference>
<dbReference type="InterPro" id="IPR014724">
    <property type="entry name" value="RNA_pol_RPB2_OB-fold"/>
</dbReference>
<dbReference type="GO" id="GO:0003677">
    <property type="term" value="F:DNA binding"/>
    <property type="evidence" value="ECO:0007669"/>
    <property type="project" value="UniProtKB-UniRule"/>
</dbReference>
<dbReference type="InterPro" id="IPR010243">
    <property type="entry name" value="RNA_pol_bsu_bac"/>
</dbReference>
<dbReference type="Pfam" id="PF04565">
    <property type="entry name" value="RNA_pol_Rpb2_3"/>
    <property type="match status" value="1"/>
</dbReference>
<evidence type="ECO:0000256" key="1">
    <source>
        <dbReference type="ARBA" id="ARBA00004026"/>
    </source>
</evidence>
<dbReference type="Gene3D" id="2.40.50.100">
    <property type="match status" value="2"/>
</dbReference>
<geneLocation type="chloroplast" evidence="16"/>
<evidence type="ECO:0000256" key="3">
    <source>
        <dbReference type="ARBA" id="ARBA00022478"/>
    </source>
</evidence>
<keyword evidence="6 9" id="KW-0804">Transcription</keyword>
<dbReference type="Pfam" id="PF00562">
    <property type="entry name" value="RNA_pol_Rpb2_6"/>
    <property type="match status" value="1"/>
</dbReference>
<comment type="catalytic activity">
    <reaction evidence="8 9 11">
        <text>RNA(n) + a ribonucleoside 5'-triphosphate = RNA(n+1) + diphosphate</text>
        <dbReference type="Rhea" id="RHEA:21248"/>
        <dbReference type="Rhea" id="RHEA-COMP:14527"/>
        <dbReference type="Rhea" id="RHEA-COMP:17342"/>
        <dbReference type="ChEBI" id="CHEBI:33019"/>
        <dbReference type="ChEBI" id="CHEBI:61557"/>
        <dbReference type="ChEBI" id="CHEBI:140395"/>
        <dbReference type="EC" id="2.7.7.6"/>
    </reaction>
</comment>
<dbReference type="PANTHER" id="PTHR20856">
    <property type="entry name" value="DNA-DIRECTED RNA POLYMERASE I SUBUNIT 2"/>
    <property type="match status" value="1"/>
</dbReference>
<dbReference type="Gene3D" id="3.90.1100.10">
    <property type="match status" value="1"/>
</dbReference>
<gene>
    <name evidence="9 16" type="primary">rpoB</name>
</gene>
<keyword evidence="3 9" id="KW-0240">DNA-directed RNA polymerase</keyword>
<evidence type="ECO:0000256" key="9">
    <source>
        <dbReference type="HAMAP-Rule" id="MF_01321"/>
    </source>
</evidence>
<proteinExistence type="inferred from homology"/>
<protein>
    <recommendedName>
        <fullName evidence="9">DNA-directed RNA polymerase subunit beta</fullName>
        <ecNumber evidence="9">2.7.7.6</ecNumber>
    </recommendedName>
    <alternativeName>
        <fullName evidence="9">PEP</fullName>
    </alternativeName>
    <alternativeName>
        <fullName evidence="9">Plastid-encoded RNA polymerase subunit beta</fullName>
        <shortName evidence="9">RNA polymerase subunit beta</shortName>
    </alternativeName>
</protein>
<evidence type="ECO:0000256" key="5">
    <source>
        <dbReference type="ARBA" id="ARBA00022695"/>
    </source>
</evidence>
<dbReference type="GO" id="GO:0009507">
    <property type="term" value="C:chloroplast"/>
    <property type="evidence" value="ECO:0007669"/>
    <property type="project" value="UniProtKB-SubCell"/>
</dbReference>
<dbReference type="Pfam" id="PF04560">
    <property type="entry name" value="RNA_pol_Rpb2_7"/>
    <property type="match status" value="1"/>
</dbReference>
<comment type="subcellular location">
    <subcellularLocation>
        <location evidence="9">Plastid</location>
        <location evidence="9">Chloroplast</location>
    </subcellularLocation>
</comment>
<accession>A0A1I9LKJ9</accession>
<dbReference type="GO" id="GO:0003899">
    <property type="term" value="F:DNA-directed RNA polymerase activity"/>
    <property type="evidence" value="ECO:0007669"/>
    <property type="project" value="UniProtKB-UniRule"/>
</dbReference>
<evidence type="ECO:0000256" key="6">
    <source>
        <dbReference type="ARBA" id="ARBA00023163"/>
    </source>
</evidence>
<evidence type="ECO:0000256" key="11">
    <source>
        <dbReference type="RuleBase" id="RU363031"/>
    </source>
</evidence>
<evidence type="ECO:0000256" key="10">
    <source>
        <dbReference type="RuleBase" id="RU000434"/>
    </source>
</evidence>
<evidence type="ECO:0000256" key="8">
    <source>
        <dbReference type="ARBA" id="ARBA00048552"/>
    </source>
</evidence>
<evidence type="ECO:0000259" key="13">
    <source>
        <dbReference type="Pfam" id="PF04560"/>
    </source>
</evidence>
<dbReference type="InterPro" id="IPR037033">
    <property type="entry name" value="DNA-dir_RNAP_su2_hyb_sf"/>
</dbReference>
<dbReference type="GO" id="GO:0000428">
    <property type="term" value="C:DNA-directed RNA polymerase complex"/>
    <property type="evidence" value="ECO:0007669"/>
    <property type="project" value="UniProtKB-KW"/>
</dbReference>
<dbReference type="AlphaFoldDB" id="A0A1I9LKJ9"/>
<comment type="subunit">
    <text evidence="7 9 11">In plastids the minimal PEP RNA polymerase catalytic core is composed of four subunits: alpha, beta, beta', and beta''. When a (nuclear-encoded) sigma factor is associated with the core the holoenzyme is formed, which can initiate transcription.</text>
</comment>
<feature type="domain" description="RNA polymerase Rpb2" evidence="14">
    <location>
        <begin position="46"/>
        <end position="237"/>
    </location>
</feature>
<keyword evidence="16" id="KW-0150">Chloroplast</keyword>
<dbReference type="Gene3D" id="2.40.50.150">
    <property type="match status" value="1"/>
</dbReference>
<dbReference type="GeneID" id="30512038"/>
<dbReference type="InterPro" id="IPR015712">
    <property type="entry name" value="DNA-dir_RNA_pol_su2"/>
</dbReference>
<evidence type="ECO:0000256" key="7">
    <source>
        <dbReference type="ARBA" id="ARBA00026088"/>
    </source>
</evidence>
<dbReference type="InterPro" id="IPR007645">
    <property type="entry name" value="RNA_pol_Rpb2_3"/>
</dbReference>
<dbReference type="Gene3D" id="2.30.150.10">
    <property type="entry name" value="DNA-directed RNA polymerase, beta subunit, external 1 domain"/>
    <property type="match status" value="1"/>
</dbReference>
<evidence type="ECO:0000256" key="2">
    <source>
        <dbReference type="ARBA" id="ARBA00006835"/>
    </source>
</evidence>
<dbReference type="Gene3D" id="2.40.270.10">
    <property type="entry name" value="DNA-directed RNA polymerase, subunit 2, domain 6"/>
    <property type="match status" value="1"/>
</dbReference>
<dbReference type="Gene3D" id="3.90.1110.10">
    <property type="entry name" value="RNA polymerase Rpb2, domain 2"/>
    <property type="match status" value="1"/>
</dbReference>
<dbReference type="GO" id="GO:0032549">
    <property type="term" value="F:ribonucleoside binding"/>
    <property type="evidence" value="ECO:0007669"/>
    <property type="project" value="InterPro"/>
</dbReference>
<feature type="domain" description="RNA polymerase Rpb2" evidence="13">
    <location>
        <begin position="988"/>
        <end position="1062"/>
    </location>
</feature>
<comment type="function">
    <text evidence="1 9 11">DNA-dependent RNA polymerase catalyzes the transcription of DNA into RNA using the four ribonucleoside triphosphates as substrates.</text>
</comment>
<keyword evidence="5 9" id="KW-0548">Nucleotidyltransferase</keyword>
<dbReference type="CDD" id="cd00653">
    <property type="entry name" value="RNA_pol_B_RPB2"/>
    <property type="match status" value="1"/>
</dbReference>
<evidence type="ECO:0000259" key="14">
    <source>
        <dbReference type="Pfam" id="PF04561"/>
    </source>
</evidence>
<dbReference type="EC" id="2.7.7.6" evidence="9"/>
<dbReference type="InterPro" id="IPR007641">
    <property type="entry name" value="RNA_pol_Rpb2_7"/>
</dbReference>
<sequence length="1065" mass="122446">MTYFLQNKIQFSWVCLGNLPIMTKRGHFIINGSPRILVNQLIRAEGIYYKQLIHKNLNPQTAQTGKYYRTFYVDIIAQRGVWLRLEMDKRRQIWICMKQTPKIPIALFLKTIGFTFKKLQNLIPFPIVFNSVDRNLEKLSELNQIKSEIVFNIIDENAQLVSNSINLNSILQKFLNIQNYDLGRIGRQNLNSKLGLKTHKTTLTPIDFLKITLYLIQVSKHKKQFDDIDDLQNRRIRSIGELLQLQIHHSLFRLHNLLTEKNKKGNSLPYLFTTKPINSVLREFFGSCALSQFLDQVNPLAELTHKRRISAMGPNGIKKETAGMEIRSIHSTYFGRICPIETPEGQNAGLVNSLTIFTLPNKNGCLESFFYQIYKGQIQNQFRPTALTAIKEKNFAILAADIHKSNLGFVKHKIAVVRFNQKLIRQNTSQTHYQSYSTYNLISIATSIIPFMEHNDANRVLMGSNMQRQSIPLLSPQASYIYNSFENRVISDCGLNLQTHLSGIILTCDKNCISIYNASQPVARAGLYRKKYLFLNKKLPETPSKVNSFLSSSNKLNCLLFQFYKKLPIHQKQNFILYTQNVYFWNTYLSSRFEISQFNQSQTQKWQIQTFLLQNYERTNQNTFQIQKPIVQPLQWVQKGDLLVDCSTSDKGRLALGKNLMVAYLPWEGYNFEDAIILNKTIIDEQKYTSLHIEKYEIDLKETLNSEHIITAKLPIAEKYLSHLDSNGIITIGSFITEHTILIGKITPVDNTPLLPHEKLLYDIVGQNIESTKETSFRAPANLQGRVIAITLNNHKYNSDVKTIFKNCHIICFYIAKKHQLKIGDKMSGRHGNKGIISQILAPQDLPFLLNGEIVDIVLNPLGVPSRMNVGQLFEALLGLVSSKLKENFKLEIFDEKYGFDASRSLVYLKLFQLRKQMNTKWYFSKQTAGKMFLFDGRTGDKFDLTTTVGNTYFLKLIHLVDNKMHARSTGPYSLVTQQPLKGRSKHGGQRFGEMEVWALEGFGSAYILQELLTIKSDDIFGRDKITETILHKSKMDFSTPESFKVLLKELQALCLNLQVVDKII</sequence>
<dbReference type="RefSeq" id="YP_009326870.1">
    <property type="nucleotide sequence ID" value="NC_032043.1"/>
</dbReference>
<evidence type="ECO:0000256" key="4">
    <source>
        <dbReference type="ARBA" id="ARBA00022679"/>
    </source>
</evidence>
<feature type="domain" description="DNA-directed RNA polymerase subunit 2 hybrid-binding" evidence="12">
    <location>
        <begin position="600"/>
        <end position="986"/>
    </location>
</feature>
<dbReference type="EMBL" id="KT946603">
    <property type="protein sequence ID" value="ANJ70860.1"/>
    <property type="molecule type" value="Genomic_DNA"/>
</dbReference>
<dbReference type="InterPro" id="IPR007120">
    <property type="entry name" value="DNA-dir_RNAP_su2_dom"/>
</dbReference>
<dbReference type="InterPro" id="IPR007121">
    <property type="entry name" value="RNA_pol_bsu_CS"/>
</dbReference>
<organism evidence="16">
    <name type="scientific">Codium simulans</name>
    <dbReference type="NCBI Taxonomy" id="589376"/>
    <lineage>
        <taxon>Eukaryota</taxon>
        <taxon>Viridiplantae</taxon>
        <taxon>Chlorophyta</taxon>
        <taxon>core chlorophytes</taxon>
        <taxon>Ulvophyceae</taxon>
        <taxon>TCBD clade</taxon>
        <taxon>Bryopsidales</taxon>
        <taxon>Bryopsidineae</taxon>
        <taxon>Codiaceae</taxon>
        <taxon>Codium</taxon>
    </lineage>
</organism>
<evidence type="ECO:0000313" key="16">
    <source>
        <dbReference type="EMBL" id="ANJ70860.1"/>
    </source>
</evidence>
<dbReference type="PROSITE" id="PS01166">
    <property type="entry name" value="RNA_POL_BETA"/>
    <property type="match status" value="1"/>
</dbReference>
<dbReference type="GO" id="GO:0006351">
    <property type="term" value="P:DNA-templated transcription"/>
    <property type="evidence" value="ECO:0007669"/>
    <property type="project" value="UniProtKB-UniRule"/>
</dbReference>
<comment type="similarity">
    <text evidence="2 9 10">Belongs to the RNA polymerase beta chain family.</text>
</comment>
<evidence type="ECO:0000259" key="15">
    <source>
        <dbReference type="Pfam" id="PF04565"/>
    </source>
</evidence>
<name>A0A1I9LKJ9_9CHLO</name>
<dbReference type="InterPro" id="IPR037034">
    <property type="entry name" value="RNA_pol_Rpb2_2_sf"/>
</dbReference>
<evidence type="ECO:0000259" key="12">
    <source>
        <dbReference type="Pfam" id="PF00562"/>
    </source>
</evidence>